<dbReference type="Proteomes" id="UP001190700">
    <property type="component" value="Unassembled WGS sequence"/>
</dbReference>
<evidence type="ECO:0000256" key="1">
    <source>
        <dbReference type="ARBA" id="ARBA00022729"/>
    </source>
</evidence>
<name>A0AAE0BJ37_9CHLO</name>
<protein>
    <recommendedName>
        <fullName evidence="5">VCBS repeat-containing protein</fullName>
    </recommendedName>
</protein>
<evidence type="ECO:0000313" key="4">
    <source>
        <dbReference type="Proteomes" id="UP001190700"/>
    </source>
</evidence>
<feature type="signal peptide" evidence="2">
    <location>
        <begin position="1"/>
        <end position="26"/>
    </location>
</feature>
<feature type="chain" id="PRO_5042069357" description="VCBS repeat-containing protein" evidence="2">
    <location>
        <begin position="27"/>
        <end position="193"/>
    </location>
</feature>
<evidence type="ECO:0008006" key="5">
    <source>
        <dbReference type="Google" id="ProtNLM"/>
    </source>
</evidence>
<evidence type="ECO:0000256" key="2">
    <source>
        <dbReference type="SAM" id="SignalP"/>
    </source>
</evidence>
<keyword evidence="1 2" id="KW-0732">Signal</keyword>
<evidence type="ECO:0000313" key="3">
    <source>
        <dbReference type="EMBL" id="KAK3236592.1"/>
    </source>
</evidence>
<dbReference type="AlphaFoldDB" id="A0AAE0BJ37"/>
<gene>
    <name evidence="3" type="ORF">CYMTET_53278</name>
</gene>
<dbReference type="PANTHER" id="PTHR44103">
    <property type="entry name" value="PROPROTEIN CONVERTASE P"/>
    <property type="match status" value="1"/>
</dbReference>
<reference evidence="3 4" key="1">
    <citation type="journal article" date="2015" name="Genome Biol. Evol.">
        <title>Comparative Genomics of a Bacterivorous Green Alga Reveals Evolutionary Causalities and Consequences of Phago-Mixotrophic Mode of Nutrition.</title>
        <authorList>
            <person name="Burns J.A."/>
            <person name="Paasch A."/>
            <person name="Narechania A."/>
            <person name="Kim E."/>
        </authorList>
    </citation>
    <scope>NUCLEOTIDE SEQUENCE [LARGE SCALE GENOMIC DNA]</scope>
    <source>
        <strain evidence="3 4">PLY_AMNH</strain>
    </source>
</reference>
<dbReference type="EMBL" id="LGRX02034957">
    <property type="protein sequence ID" value="KAK3236592.1"/>
    <property type="molecule type" value="Genomic_DNA"/>
</dbReference>
<comment type="caution">
    <text evidence="3">The sequence shown here is derived from an EMBL/GenBank/DDBJ whole genome shotgun (WGS) entry which is preliminary data.</text>
</comment>
<proteinExistence type="predicted"/>
<dbReference type="SUPFAM" id="SSF69318">
    <property type="entry name" value="Integrin alpha N-terminal domain"/>
    <property type="match status" value="1"/>
</dbReference>
<dbReference type="PANTHER" id="PTHR44103:SF1">
    <property type="entry name" value="PROPROTEIN CONVERTASE P"/>
    <property type="match status" value="1"/>
</dbReference>
<dbReference type="InterPro" id="IPR013517">
    <property type="entry name" value="FG-GAP"/>
</dbReference>
<sequence length="193" mass="19862">MANTKVELRIMIPLVLMLAQSIPALGNNYVLAPSNEICSDGAGTVITSEADCSAPTVAPSTVSGFYNEEVISTLCTGAKSAIAADMDGDGDMDVLPQVISTLADGPKSAYAADVDGDGDLDVVSASANDDKIAWFTNDGSGGFGSLQVISTLANSARTVYVVDVDGDGDIDVLSASKIDNKIAWPEPPFRPVT</sequence>
<dbReference type="Pfam" id="PF13517">
    <property type="entry name" value="FG-GAP_3"/>
    <property type="match status" value="1"/>
</dbReference>
<organism evidence="3 4">
    <name type="scientific">Cymbomonas tetramitiformis</name>
    <dbReference type="NCBI Taxonomy" id="36881"/>
    <lineage>
        <taxon>Eukaryota</taxon>
        <taxon>Viridiplantae</taxon>
        <taxon>Chlorophyta</taxon>
        <taxon>Pyramimonadophyceae</taxon>
        <taxon>Pyramimonadales</taxon>
        <taxon>Pyramimonadaceae</taxon>
        <taxon>Cymbomonas</taxon>
    </lineage>
</organism>
<keyword evidence="4" id="KW-1185">Reference proteome</keyword>
<dbReference type="InterPro" id="IPR028994">
    <property type="entry name" value="Integrin_alpha_N"/>
</dbReference>
<accession>A0AAE0BJ37</accession>